<sequence>MKQTQRAGDNTNNYQAESITITGVSYTEAKEIALDVFRANALELSHIARRTAEERVEEITEKIFEKLMQRAPKAIQAVTDPGIQRAIFRVQEEYACSGEETLGDVLVDMLVDRARSQEADLQQIALNEAIKTAPKLATHHFTVLATLLLVGRTQFSGIRTLPQLHAKLNTVVAPATEGLRVTEGDLRHLQYAGCLSIDTLEKPFSHIFSVTYPALFTKGFTRDEINEPHKNIGLPAIMPCLRDGARFQVSAMNKDVLNKSMIPEQGLEEHADELSRLMDLNLMSAEEIQEEISALHPNLRNLANVWSSSRMPNCELTSVGIVVAHANARRILGEEFTAGLDVWLN</sequence>
<evidence type="ECO:0000313" key="1">
    <source>
        <dbReference type="EMBL" id="MFD4826923.1"/>
    </source>
</evidence>
<evidence type="ECO:0000313" key="2">
    <source>
        <dbReference type="Proteomes" id="UP001598352"/>
    </source>
</evidence>
<dbReference type="Proteomes" id="UP001598352">
    <property type="component" value="Unassembled WGS sequence"/>
</dbReference>
<name>A0ABW6F8Q7_9ACTN</name>
<protein>
    <submittedName>
        <fullName evidence="1">LPO_1073/Vpar_1526 family protein</fullName>
    </submittedName>
</protein>
<reference evidence="1 2" key="1">
    <citation type="submission" date="2024-09" db="EMBL/GenBank/DDBJ databases">
        <title>The Natural Products Discovery Center: Release of the First 8490 Sequenced Strains for Exploring Actinobacteria Biosynthetic Diversity.</title>
        <authorList>
            <person name="Kalkreuter E."/>
            <person name="Kautsar S.A."/>
            <person name="Yang D."/>
            <person name="Bader C.D."/>
            <person name="Teijaro C.N."/>
            <person name="Fluegel L."/>
            <person name="Davis C.M."/>
            <person name="Simpson J.R."/>
            <person name="Lauterbach L."/>
            <person name="Steele A.D."/>
            <person name="Gui C."/>
            <person name="Meng S."/>
            <person name="Li G."/>
            <person name="Viehrig K."/>
            <person name="Ye F."/>
            <person name="Su P."/>
            <person name="Kiefer A.F."/>
            <person name="Nichols A."/>
            <person name="Cepeda A.J."/>
            <person name="Yan W."/>
            <person name="Fan B."/>
            <person name="Jiang Y."/>
            <person name="Adhikari A."/>
            <person name="Zheng C.-J."/>
            <person name="Schuster L."/>
            <person name="Cowan T.M."/>
            <person name="Smanski M.J."/>
            <person name="Chevrette M.G."/>
            <person name="De Carvalho L.P.S."/>
            <person name="Shen B."/>
        </authorList>
    </citation>
    <scope>NUCLEOTIDE SEQUENCE [LARGE SCALE GENOMIC DNA]</scope>
    <source>
        <strain evidence="1 2">NPDC058428</strain>
    </source>
</reference>
<keyword evidence="2" id="KW-1185">Reference proteome</keyword>
<gene>
    <name evidence="1" type="ORF">ACFWOQ_30580</name>
</gene>
<accession>A0ABW6F8Q7</accession>
<organism evidence="1 2">
    <name type="scientific">Streptomyces rubiginosohelvolus</name>
    <dbReference type="NCBI Taxonomy" id="67362"/>
    <lineage>
        <taxon>Bacteria</taxon>
        <taxon>Bacillati</taxon>
        <taxon>Actinomycetota</taxon>
        <taxon>Actinomycetes</taxon>
        <taxon>Kitasatosporales</taxon>
        <taxon>Streptomycetaceae</taxon>
        <taxon>Streptomyces</taxon>
    </lineage>
</organism>
<comment type="caution">
    <text evidence="1">The sequence shown here is derived from an EMBL/GenBank/DDBJ whole genome shotgun (WGS) entry which is preliminary data.</text>
</comment>
<dbReference type="InterPro" id="IPR053773">
    <property type="entry name" value="Vpar_1526-like"/>
</dbReference>
<dbReference type="RefSeq" id="WP_382777085.1">
    <property type="nucleotide sequence ID" value="NZ_JBHXKZ010000034.1"/>
</dbReference>
<proteinExistence type="predicted"/>
<dbReference type="NCBIfam" id="NF045477">
    <property type="entry name" value="LPO_1073_dom"/>
    <property type="match status" value="1"/>
</dbReference>
<dbReference type="EMBL" id="JBHXKZ010000034">
    <property type="protein sequence ID" value="MFD4826923.1"/>
    <property type="molecule type" value="Genomic_DNA"/>
</dbReference>